<dbReference type="RefSeq" id="WP_193718847.1">
    <property type="nucleotide sequence ID" value="NZ_JACSPN010000004.1"/>
</dbReference>
<sequence length="378" mass="41646">MSDRPKVLVLSFSRIATDARVLKQVTLLSQDFDVTTCGHGPTPPGVVEHVEVPSDLQAWRKDPRWLLLRQYSRVYRTNEAVAWARAHLPVGTFDAVLADDVEAVPLALDLRPRGGVHADLHEYAPGQNTELLRWRLFVAPYLRWLCRRFVPRAGSVTTVGPAIARRYEKELGVPVGVVMNATPFADLSAGPTADPVRLVHSGNAQRSRGLETLIDAVEASTTAVSLDLLLMPNDQVYLDELKARVAGSTRVRVLDPVPYARLVETLNRYDVGVHVLPPLNFNNKWALPNKFFDYVQARLGLVVGPSPEMADLVRARGLGAVTDDFTVASLVATLDGLSREEVDAWRESSEASARELSAEVQSLPWLEAVTALVRRAQA</sequence>
<dbReference type="SUPFAM" id="SSF53756">
    <property type="entry name" value="UDP-Glycosyltransferase/glycogen phosphorylase"/>
    <property type="match status" value="1"/>
</dbReference>
<dbReference type="Proteomes" id="UP000822993">
    <property type="component" value="Unassembled WGS sequence"/>
</dbReference>
<evidence type="ECO:0000313" key="1">
    <source>
        <dbReference type="EMBL" id="MBE7699543.1"/>
    </source>
</evidence>
<proteinExistence type="predicted"/>
<organism evidence="1 2">
    <name type="scientific">Oerskovia douganii</name>
    <dbReference type="NCBI Taxonomy" id="2762210"/>
    <lineage>
        <taxon>Bacteria</taxon>
        <taxon>Bacillati</taxon>
        <taxon>Actinomycetota</taxon>
        <taxon>Actinomycetes</taxon>
        <taxon>Micrococcales</taxon>
        <taxon>Cellulomonadaceae</taxon>
        <taxon>Oerskovia</taxon>
    </lineage>
</organism>
<dbReference type="Gene3D" id="3.40.50.2000">
    <property type="entry name" value="Glycogen Phosphorylase B"/>
    <property type="match status" value="1"/>
</dbReference>
<accession>A0A9D5U6Q8</accession>
<dbReference type="AlphaFoldDB" id="A0A9D5U6Q8"/>
<comment type="caution">
    <text evidence="1">The sequence shown here is derived from an EMBL/GenBank/DDBJ whole genome shotgun (WGS) entry which is preliminary data.</text>
</comment>
<name>A0A9D5U6Q8_9CELL</name>
<dbReference type="EMBL" id="JACSPN010000004">
    <property type="protein sequence ID" value="MBE7699543.1"/>
    <property type="molecule type" value="Genomic_DNA"/>
</dbReference>
<keyword evidence="2" id="KW-1185">Reference proteome</keyword>
<evidence type="ECO:0000313" key="2">
    <source>
        <dbReference type="Proteomes" id="UP000822993"/>
    </source>
</evidence>
<protein>
    <submittedName>
        <fullName evidence="1">Glycosyltransferase family 1 protein</fullName>
    </submittedName>
</protein>
<reference evidence="1 2" key="1">
    <citation type="submission" date="2020-08" db="EMBL/GenBank/DDBJ databases">
        <title>A Genomic Blueprint of the Chicken Gut Microbiome.</title>
        <authorList>
            <person name="Gilroy R."/>
            <person name="Ravi A."/>
            <person name="Getino M."/>
            <person name="Pursley I."/>
            <person name="Horton D.L."/>
            <person name="Alikhan N.-F."/>
            <person name="Baker D."/>
            <person name="Gharbi K."/>
            <person name="Hall N."/>
            <person name="Watson M."/>
            <person name="Adriaenssens E.M."/>
            <person name="Foster-Nyarko E."/>
            <person name="Jarju S."/>
            <person name="Secka A."/>
            <person name="Antonio M."/>
            <person name="Oren A."/>
            <person name="Chaudhuri R."/>
            <person name="La Ragione R.M."/>
            <person name="Hildebrand F."/>
            <person name="Pallen M.J."/>
        </authorList>
    </citation>
    <scope>NUCLEOTIDE SEQUENCE [LARGE SCALE GENOMIC DNA]</scope>
    <source>
        <strain evidence="1 2">Sa1BUA8</strain>
    </source>
</reference>
<gene>
    <name evidence="1" type="ORF">H9623_04375</name>
</gene>